<dbReference type="Pfam" id="PF16212">
    <property type="entry name" value="PhoLip_ATPase_C"/>
    <property type="match status" value="1"/>
</dbReference>
<feature type="domain" description="P-type ATPase C-terminal" evidence="2">
    <location>
        <begin position="2"/>
        <end position="84"/>
    </location>
</feature>
<evidence type="ECO:0000313" key="4">
    <source>
        <dbReference type="Proteomes" id="UP001196413"/>
    </source>
</evidence>
<accession>A0AAD5N8L8</accession>
<keyword evidence="1" id="KW-0812">Transmembrane</keyword>
<evidence type="ECO:0000313" key="3">
    <source>
        <dbReference type="EMBL" id="KAJ1365031.1"/>
    </source>
</evidence>
<proteinExistence type="predicted"/>
<protein>
    <submittedName>
        <fullName evidence="3">Amino acid transporter tat1</fullName>
    </submittedName>
</protein>
<reference evidence="3" key="1">
    <citation type="submission" date="2021-06" db="EMBL/GenBank/DDBJ databases">
        <title>Parelaphostrongylus tenuis whole genome reference sequence.</title>
        <authorList>
            <person name="Garwood T.J."/>
            <person name="Larsen P.A."/>
            <person name="Fountain-Jones N.M."/>
            <person name="Garbe J.R."/>
            <person name="Macchietto M.G."/>
            <person name="Kania S.A."/>
            <person name="Gerhold R.W."/>
            <person name="Richards J.E."/>
            <person name="Wolf T.M."/>
        </authorList>
    </citation>
    <scope>NUCLEOTIDE SEQUENCE</scope>
    <source>
        <strain evidence="3">MNPRO001-30</strain>
        <tissue evidence="3">Meninges</tissue>
    </source>
</reference>
<keyword evidence="4" id="KW-1185">Reference proteome</keyword>
<gene>
    <name evidence="3" type="primary">TAT1_5</name>
    <name evidence="3" type="ORF">KIN20_025240</name>
</gene>
<dbReference type="EMBL" id="JAHQIW010005151">
    <property type="protein sequence ID" value="KAJ1365031.1"/>
    <property type="molecule type" value="Genomic_DNA"/>
</dbReference>
<evidence type="ECO:0000259" key="2">
    <source>
        <dbReference type="Pfam" id="PF16212"/>
    </source>
</evidence>
<evidence type="ECO:0000256" key="1">
    <source>
        <dbReference type="SAM" id="Phobius"/>
    </source>
</evidence>
<organism evidence="3 4">
    <name type="scientific">Parelaphostrongylus tenuis</name>
    <name type="common">Meningeal worm</name>
    <dbReference type="NCBI Taxonomy" id="148309"/>
    <lineage>
        <taxon>Eukaryota</taxon>
        <taxon>Metazoa</taxon>
        <taxon>Ecdysozoa</taxon>
        <taxon>Nematoda</taxon>
        <taxon>Chromadorea</taxon>
        <taxon>Rhabditida</taxon>
        <taxon>Rhabditina</taxon>
        <taxon>Rhabditomorpha</taxon>
        <taxon>Strongyloidea</taxon>
        <taxon>Metastrongylidae</taxon>
        <taxon>Parelaphostrongylus</taxon>
    </lineage>
</organism>
<feature type="transmembrane region" description="Helical" evidence="1">
    <location>
        <begin position="48"/>
        <end position="71"/>
    </location>
</feature>
<dbReference type="Proteomes" id="UP001196413">
    <property type="component" value="Unassembled WGS sequence"/>
</dbReference>
<keyword evidence="1" id="KW-0472">Membrane</keyword>
<name>A0AAD5N8L8_PARTN</name>
<keyword evidence="1" id="KW-1133">Transmembrane helix</keyword>
<comment type="caution">
    <text evidence="3">The sequence shown here is derived from an EMBL/GenBank/DDBJ whole genome shotgun (WGS) entry which is preliminary data.</text>
</comment>
<dbReference type="InterPro" id="IPR032630">
    <property type="entry name" value="P_typ_ATPase_c"/>
</dbReference>
<dbReference type="AlphaFoldDB" id="A0AAD5N8L8"/>
<sequence>MLECDSWTWPVVISCVASFFLWLLFLCIYSAVFPLISTRIGDSMAGMAWIMMSSYLFWMALLFIPLATLLWDLVIKSIFTITTPTPREQAVLSLKKSGTTSGFERLASKSSRNAVARMFSQPSDSSPPSRSLEEKAYLRGLDNPVMEYGSTEMIALGQTNSNGGNVTRIVINGNDVLHERL</sequence>
<feature type="transmembrane region" description="Helical" evidence="1">
    <location>
        <begin position="6"/>
        <end position="36"/>
    </location>
</feature>